<dbReference type="AlphaFoldDB" id="A0A0P6WK05"/>
<evidence type="ECO:0000313" key="2">
    <source>
        <dbReference type="EMBL" id="KPL55092.1"/>
    </source>
</evidence>
<keyword evidence="1" id="KW-0812">Transmembrane</keyword>
<sequence length="86" mass="8962">MISGIFGLSAFLAGLVVWVLQGWIAGLMAFLGLQFGVPVLAALLYWTPDPDPAVANARFAARLGQVRTVAFWGTIGVAIVAALAFG</sequence>
<keyword evidence="1" id="KW-1133">Transmembrane helix</keyword>
<dbReference type="EMBL" id="LJYW01000001">
    <property type="protein sequence ID" value="KPL55092.1"/>
    <property type="molecule type" value="Genomic_DNA"/>
</dbReference>
<keyword evidence="3" id="KW-1185">Reference proteome</keyword>
<gene>
    <name evidence="2" type="ORF">ABB55_25060</name>
</gene>
<accession>A0A0P6WK05</accession>
<evidence type="ECO:0000313" key="3">
    <source>
        <dbReference type="Proteomes" id="UP000048984"/>
    </source>
</evidence>
<organism evidence="2 3">
    <name type="scientific">Prosthecodimorpha hirschii</name>
    <dbReference type="NCBI Taxonomy" id="665126"/>
    <lineage>
        <taxon>Bacteria</taxon>
        <taxon>Pseudomonadati</taxon>
        <taxon>Pseudomonadota</taxon>
        <taxon>Alphaproteobacteria</taxon>
        <taxon>Hyphomicrobiales</taxon>
        <taxon>Ancalomicrobiaceae</taxon>
        <taxon>Prosthecodimorpha</taxon>
    </lineage>
</organism>
<feature type="transmembrane region" description="Helical" evidence="1">
    <location>
        <begin position="68"/>
        <end position="85"/>
    </location>
</feature>
<proteinExistence type="predicted"/>
<protein>
    <submittedName>
        <fullName evidence="2">Uncharacterized protein</fullName>
    </submittedName>
</protein>
<dbReference type="RefSeq" id="WP_054361259.1">
    <property type="nucleotide sequence ID" value="NZ_LJYW01000001.1"/>
</dbReference>
<dbReference type="Proteomes" id="UP000048984">
    <property type="component" value="Unassembled WGS sequence"/>
</dbReference>
<name>A0A0P6WK05_9HYPH</name>
<feature type="transmembrane region" description="Helical" evidence="1">
    <location>
        <begin position="30"/>
        <end position="47"/>
    </location>
</feature>
<reference evidence="2 3" key="1">
    <citation type="submission" date="2015-09" db="EMBL/GenBank/DDBJ databases">
        <authorList>
            <person name="Jackson K.R."/>
            <person name="Lunt B.L."/>
            <person name="Fisher J.N.B."/>
            <person name="Gardner A.V."/>
            <person name="Bailey M.E."/>
            <person name="Deus L.M."/>
            <person name="Earl A.S."/>
            <person name="Gibby P.D."/>
            <person name="Hartmann K.A."/>
            <person name="Liu J.E."/>
            <person name="Manci A.M."/>
            <person name="Nielsen D.A."/>
            <person name="Solomon M.B."/>
            <person name="Breakwell D.P."/>
            <person name="Burnett S.H."/>
            <person name="Grose J.H."/>
        </authorList>
    </citation>
    <scope>NUCLEOTIDE SEQUENCE [LARGE SCALE GENOMIC DNA]</scope>
    <source>
        <strain evidence="2 3">16</strain>
    </source>
</reference>
<evidence type="ECO:0000256" key="1">
    <source>
        <dbReference type="SAM" id="Phobius"/>
    </source>
</evidence>
<keyword evidence="1" id="KW-0472">Membrane</keyword>
<comment type="caution">
    <text evidence="2">The sequence shown here is derived from an EMBL/GenBank/DDBJ whole genome shotgun (WGS) entry which is preliminary data.</text>
</comment>
<feature type="transmembrane region" description="Helical" evidence="1">
    <location>
        <begin position="5"/>
        <end position="24"/>
    </location>
</feature>
<reference evidence="2 3" key="2">
    <citation type="submission" date="2015-10" db="EMBL/GenBank/DDBJ databases">
        <title>Draft Genome Sequence of Prosthecomicrobium hirschii ATCC 27832.</title>
        <authorList>
            <person name="Daniel J."/>
            <person name="Givan S.A."/>
            <person name="Brun Y.V."/>
            <person name="Brown P.J."/>
        </authorList>
    </citation>
    <scope>NUCLEOTIDE SEQUENCE [LARGE SCALE GENOMIC DNA]</scope>
    <source>
        <strain evidence="2 3">16</strain>
    </source>
</reference>